<dbReference type="Proteomes" id="UP000017148">
    <property type="component" value="Unassembled WGS sequence"/>
</dbReference>
<dbReference type="NCBIfam" id="NF033788">
    <property type="entry name" value="HTH_metalloreg"/>
    <property type="match status" value="1"/>
</dbReference>
<evidence type="ECO:0000256" key="1">
    <source>
        <dbReference type="ARBA" id="ARBA00023015"/>
    </source>
</evidence>
<dbReference type="PANTHER" id="PTHR33154:SF33">
    <property type="entry name" value="TRANSCRIPTIONAL REPRESSOR SDPR"/>
    <property type="match status" value="1"/>
</dbReference>
<dbReference type="InterPro" id="IPR036390">
    <property type="entry name" value="WH_DNA-bd_sf"/>
</dbReference>
<evidence type="ECO:0000256" key="2">
    <source>
        <dbReference type="ARBA" id="ARBA00023125"/>
    </source>
</evidence>
<accession>U7D4G2</accession>
<name>U7D4G2_9BACT</name>
<feature type="domain" description="HTH arsR-type" evidence="4">
    <location>
        <begin position="26"/>
        <end position="121"/>
    </location>
</feature>
<organism evidence="5 6">
    <name type="scientific">Chitinivibrio alkaliphilus ACht1</name>
    <dbReference type="NCBI Taxonomy" id="1313304"/>
    <lineage>
        <taxon>Bacteria</taxon>
        <taxon>Pseudomonadati</taxon>
        <taxon>Fibrobacterota</taxon>
        <taxon>Chitinivibrionia</taxon>
        <taxon>Chitinivibrionales</taxon>
        <taxon>Chitinivibrionaceae</taxon>
        <taxon>Chitinivibrio</taxon>
    </lineage>
</organism>
<keyword evidence="2" id="KW-0238">DNA-binding</keyword>
<dbReference type="SUPFAM" id="SSF46785">
    <property type="entry name" value="Winged helix' DNA-binding domain"/>
    <property type="match status" value="1"/>
</dbReference>
<reference evidence="5 6" key="1">
    <citation type="journal article" date="2013" name="Environ. Microbiol.">
        <title>Genome analysis of Chitinivibrio alkaliphilus gen. nov., sp. nov., a novel extremely haloalkaliphilic anaerobic chitinolytic bacterium from the candidate phylum Termite Group 3.</title>
        <authorList>
            <person name="Sorokin D.Y."/>
            <person name="Gumerov V.M."/>
            <person name="Rakitin A.L."/>
            <person name="Beletsky A.V."/>
            <person name="Damste J.S."/>
            <person name="Muyzer G."/>
            <person name="Mardanov A.V."/>
            <person name="Ravin N.V."/>
        </authorList>
    </citation>
    <scope>NUCLEOTIDE SEQUENCE [LARGE SCALE GENOMIC DNA]</scope>
    <source>
        <strain evidence="5 6">ACht1</strain>
    </source>
</reference>
<dbReference type="InterPro" id="IPR001845">
    <property type="entry name" value="HTH_ArsR_DNA-bd_dom"/>
</dbReference>
<protein>
    <submittedName>
        <fullName evidence="5">Transcriptional regulator, ArsR family</fullName>
    </submittedName>
</protein>
<dbReference type="PANTHER" id="PTHR33154">
    <property type="entry name" value="TRANSCRIPTIONAL REGULATOR, ARSR FAMILY"/>
    <property type="match status" value="1"/>
</dbReference>
<dbReference type="InterPro" id="IPR036388">
    <property type="entry name" value="WH-like_DNA-bd_sf"/>
</dbReference>
<dbReference type="PRINTS" id="PR00778">
    <property type="entry name" value="HTHARSR"/>
</dbReference>
<proteinExistence type="predicted"/>
<dbReference type="AlphaFoldDB" id="U7D4G2"/>
<keyword evidence="6" id="KW-1185">Reference proteome</keyword>
<dbReference type="InterPro" id="IPR011991">
    <property type="entry name" value="ArsR-like_HTH"/>
</dbReference>
<keyword evidence="1" id="KW-0805">Transcription regulation</keyword>
<evidence type="ECO:0000259" key="4">
    <source>
        <dbReference type="PROSITE" id="PS50987"/>
    </source>
</evidence>
<comment type="caution">
    <text evidence="5">The sequence shown here is derived from an EMBL/GenBank/DDBJ whole genome shotgun (WGS) entry which is preliminary data.</text>
</comment>
<evidence type="ECO:0000313" key="5">
    <source>
        <dbReference type="EMBL" id="ERP31384.1"/>
    </source>
</evidence>
<dbReference type="SMART" id="SM00418">
    <property type="entry name" value="HTH_ARSR"/>
    <property type="match status" value="1"/>
</dbReference>
<dbReference type="STRING" id="1313304.CALK_1732"/>
<keyword evidence="3" id="KW-0804">Transcription</keyword>
<dbReference type="Gene3D" id="1.10.10.10">
    <property type="entry name" value="Winged helix-like DNA-binding domain superfamily/Winged helix DNA-binding domain"/>
    <property type="match status" value="1"/>
</dbReference>
<dbReference type="PROSITE" id="PS50987">
    <property type="entry name" value="HTH_ARSR_2"/>
    <property type="match status" value="1"/>
</dbReference>
<dbReference type="Pfam" id="PF01022">
    <property type="entry name" value="HTH_5"/>
    <property type="match status" value="1"/>
</dbReference>
<dbReference type="EMBL" id="ASJR01000014">
    <property type="protein sequence ID" value="ERP31384.1"/>
    <property type="molecule type" value="Genomic_DNA"/>
</dbReference>
<dbReference type="InterPro" id="IPR051081">
    <property type="entry name" value="HTH_MetalResp_TranReg"/>
</dbReference>
<dbReference type="GO" id="GO:0003700">
    <property type="term" value="F:DNA-binding transcription factor activity"/>
    <property type="evidence" value="ECO:0007669"/>
    <property type="project" value="InterPro"/>
</dbReference>
<evidence type="ECO:0000313" key="6">
    <source>
        <dbReference type="Proteomes" id="UP000017148"/>
    </source>
</evidence>
<evidence type="ECO:0000256" key="3">
    <source>
        <dbReference type="ARBA" id="ARBA00023163"/>
    </source>
</evidence>
<sequence length="137" mass="15443">MCKNKKAIPPLFFPFYIIVSYLDNYESVTTMDTCATLFKALSDKNRLRILGALLTEEPLCAYHIRAMLNVSGATVSNHMALLMETGLVQGEKKGRWMLYHIPEPMKAHPVLIWVASTLEKEPQIGQDRAMVKKVACS</sequence>
<dbReference type="CDD" id="cd00090">
    <property type="entry name" value="HTH_ARSR"/>
    <property type="match status" value="1"/>
</dbReference>
<gene>
    <name evidence="5" type="ORF">CALK_1732</name>
</gene>
<dbReference type="eggNOG" id="COG0640">
    <property type="taxonomic scope" value="Bacteria"/>
</dbReference>
<dbReference type="GO" id="GO:0003677">
    <property type="term" value="F:DNA binding"/>
    <property type="evidence" value="ECO:0007669"/>
    <property type="project" value="UniProtKB-KW"/>
</dbReference>